<organism evidence="1 2">
    <name type="scientific">Tumidithrix elongata BACA0141</name>
    <dbReference type="NCBI Taxonomy" id="2716417"/>
    <lineage>
        <taxon>Bacteria</taxon>
        <taxon>Bacillati</taxon>
        <taxon>Cyanobacteriota</taxon>
        <taxon>Cyanophyceae</taxon>
        <taxon>Pseudanabaenales</taxon>
        <taxon>Pseudanabaenaceae</taxon>
        <taxon>Tumidithrix</taxon>
        <taxon>Tumidithrix elongata</taxon>
    </lineage>
</organism>
<dbReference type="RefSeq" id="WP_330482871.1">
    <property type="nucleotide sequence ID" value="NZ_JAZBJZ010000019.1"/>
</dbReference>
<proteinExistence type="predicted"/>
<sequence length="131" mass="13475">MALFDDVLGMVGGKGGAEGTLGAISHLIDENGGLNGLLKKFNDSGLAAAASSWVGLGENQQLSAENIMQVLGNGKVQQLAQQFGIDQNQLASQIAGMLPQVIDKLTPDGTVPAGNDVLSQGLQLLKSSLFK</sequence>
<dbReference type="Gene3D" id="1.10.10.690">
    <property type="entry name" value="YidB-like"/>
    <property type="match status" value="1"/>
</dbReference>
<dbReference type="InterPro" id="IPR045372">
    <property type="entry name" value="YidB"/>
</dbReference>
<keyword evidence="2" id="KW-1185">Reference proteome</keyword>
<dbReference type="InterPro" id="IPR027405">
    <property type="entry name" value="YidB-like"/>
</dbReference>
<name>A0AAW9PRT7_9CYAN</name>
<dbReference type="Pfam" id="PF20159">
    <property type="entry name" value="YidB"/>
    <property type="match status" value="1"/>
</dbReference>
<dbReference type="EMBL" id="JAZBJZ010000019">
    <property type="protein sequence ID" value="MEE3716442.1"/>
    <property type="molecule type" value="Genomic_DNA"/>
</dbReference>
<dbReference type="AlphaFoldDB" id="A0AAW9PRT7"/>
<reference evidence="1" key="1">
    <citation type="submission" date="2024-01" db="EMBL/GenBank/DDBJ databases">
        <title>Bank of Algae and Cyanobacteria of the Azores (BACA) strain genomes.</title>
        <authorList>
            <person name="Luz R."/>
            <person name="Cordeiro R."/>
            <person name="Fonseca A."/>
            <person name="Goncalves V."/>
        </authorList>
    </citation>
    <scope>NUCLEOTIDE SEQUENCE</scope>
    <source>
        <strain evidence="1">BACA0141</strain>
    </source>
</reference>
<evidence type="ECO:0000313" key="1">
    <source>
        <dbReference type="EMBL" id="MEE3716442.1"/>
    </source>
</evidence>
<accession>A0AAW9PRT7</accession>
<comment type="caution">
    <text evidence="1">The sequence shown here is derived from an EMBL/GenBank/DDBJ whole genome shotgun (WGS) entry which is preliminary data.</text>
</comment>
<dbReference type="Proteomes" id="UP001333818">
    <property type="component" value="Unassembled WGS sequence"/>
</dbReference>
<evidence type="ECO:0000313" key="2">
    <source>
        <dbReference type="Proteomes" id="UP001333818"/>
    </source>
</evidence>
<protein>
    <submittedName>
        <fullName evidence="1">YidB family protein</fullName>
    </submittedName>
</protein>
<gene>
    <name evidence="1" type="ORF">V2H45_06770</name>
</gene>
<dbReference type="SUPFAM" id="SSF140804">
    <property type="entry name" value="YidB-like"/>
    <property type="match status" value="1"/>
</dbReference>